<dbReference type="AlphaFoldDB" id="A0A2J8TCI1"/>
<dbReference type="Gene3D" id="3.30.200.20">
    <property type="entry name" value="Phosphorylase Kinase, domain 1"/>
    <property type="match status" value="1"/>
</dbReference>
<proteinExistence type="predicted"/>
<protein>
    <submittedName>
        <fullName evidence="1">STK32B isoform 2</fullName>
    </submittedName>
</protein>
<sequence>MGGNHSHKPPVFDENEEVNFDHFQILRAIGKGSFGKDCQCHLFLENLSEES</sequence>
<gene>
    <name evidence="1" type="ORF">CR201_G0036166</name>
</gene>
<dbReference type="EMBL" id="NDHI03003509">
    <property type="protein sequence ID" value="PNJ30731.1"/>
    <property type="molecule type" value="Genomic_DNA"/>
</dbReference>
<comment type="caution">
    <text evidence="1">The sequence shown here is derived from an EMBL/GenBank/DDBJ whole genome shotgun (WGS) entry which is preliminary data.</text>
</comment>
<reference evidence="1" key="1">
    <citation type="submission" date="2017-12" db="EMBL/GenBank/DDBJ databases">
        <title>High-resolution comparative analysis of great ape genomes.</title>
        <authorList>
            <person name="Pollen A."/>
            <person name="Hastie A."/>
            <person name="Hormozdiari F."/>
            <person name="Dougherty M."/>
            <person name="Liu R."/>
            <person name="Chaisson M."/>
            <person name="Hoppe E."/>
            <person name="Hill C."/>
            <person name="Pang A."/>
            <person name="Hillier L."/>
            <person name="Baker C."/>
            <person name="Armstrong J."/>
            <person name="Shendure J."/>
            <person name="Paten B."/>
            <person name="Wilson R."/>
            <person name="Chao H."/>
            <person name="Schneider V."/>
            <person name="Ventura M."/>
            <person name="Kronenberg Z."/>
            <person name="Murali S."/>
            <person name="Gordon D."/>
            <person name="Cantsilieris S."/>
            <person name="Munson K."/>
            <person name="Nelson B."/>
            <person name="Raja A."/>
            <person name="Underwood J."/>
            <person name="Diekhans M."/>
            <person name="Fiddes I."/>
            <person name="Haussler D."/>
            <person name="Eichler E."/>
        </authorList>
    </citation>
    <scope>NUCLEOTIDE SEQUENCE [LARGE SCALE GENOMIC DNA]</scope>
    <source>
        <strain evidence="1">Susie</strain>
    </source>
</reference>
<organism evidence="1">
    <name type="scientific">Pongo abelii</name>
    <name type="common">Sumatran orangutan</name>
    <name type="synonym">Pongo pygmaeus abelii</name>
    <dbReference type="NCBI Taxonomy" id="9601"/>
    <lineage>
        <taxon>Eukaryota</taxon>
        <taxon>Metazoa</taxon>
        <taxon>Chordata</taxon>
        <taxon>Craniata</taxon>
        <taxon>Vertebrata</taxon>
        <taxon>Euteleostomi</taxon>
        <taxon>Mammalia</taxon>
        <taxon>Eutheria</taxon>
        <taxon>Euarchontoglires</taxon>
        <taxon>Primates</taxon>
        <taxon>Haplorrhini</taxon>
        <taxon>Catarrhini</taxon>
        <taxon>Hominidae</taxon>
        <taxon>Pongo</taxon>
    </lineage>
</organism>
<evidence type="ECO:0000313" key="1">
    <source>
        <dbReference type="EMBL" id="PNJ30731.1"/>
    </source>
</evidence>
<name>A0A2J8TCI1_PONAB</name>
<accession>A0A2J8TCI1</accession>